<dbReference type="InterPro" id="IPR030381">
    <property type="entry name" value="G_DYNAMIN_dom"/>
</dbReference>
<keyword evidence="14" id="KW-0472">Membrane</keyword>
<keyword evidence="7" id="KW-0999">Mitochondrion inner membrane</keyword>
<evidence type="ECO:0000256" key="14">
    <source>
        <dbReference type="ARBA" id="ARBA00023136"/>
    </source>
</evidence>
<dbReference type="FunFam" id="3.40.50.300:FF:000741">
    <property type="entry name" value="Putative mitochondrial dynamin GTPase"/>
    <property type="match status" value="1"/>
</dbReference>
<evidence type="ECO:0000256" key="17">
    <source>
        <dbReference type="RuleBase" id="RU003932"/>
    </source>
</evidence>
<protein>
    <recommendedName>
        <fullName evidence="3">dynamin GTPase</fullName>
        <ecNumber evidence="3">3.6.5.5</ecNumber>
    </recommendedName>
</protein>
<dbReference type="EC" id="3.6.5.5" evidence="3"/>
<evidence type="ECO:0000256" key="1">
    <source>
        <dbReference type="ARBA" id="ARBA00004273"/>
    </source>
</evidence>
<dbReference type="GO" id="GO:0003924">
    <property type="term" value="F:GTPase activity"/>
    <property type="evidence" value="ECO:0007669"/>
    <property type="project" value="InterPro"/>
</dbReference>
<dbReference type="InterPro" id="IPR027417">
    <property type="entry name" value="P-loop_NTPase"/>
</dbReference>
<keyword evidence="12" id="KW-0496">Mitochondrion</keyword>
<dbReference type="GO" id="GO:0005886">
    <property type="term" value="C:plasma membrane"/>
    <property type="evidence" value="ECO:0007669"/>
    <property type="project" value="TreeGrafter"/>
</dbReference>
<dbReference type="InterPro" id="IPR000375">
    <property type="entry name" value="Dynamin_stalk"/>
</dbReference>
<dbReference type="PANTHER" id="PTHR11566">
    <property type="entry name" value="DYNAMIN"/>
    <property type="match status" value="1"/>
</dbReference>
<dbReference type="PROSITE" id="PS51388">
    <property type="entry name" value="GED"/>
    <property type="match status" value="1"/>
</dbReference>
<dbReference type="SMART" id="SM00053">
    <property type="entry name" value="DYNc"/>
    <property type="match status" value="1"/>
</dbReference>
<comment type="similarity">
    <text evidence="17">Belongs to the TRAFAC class dynamin-like GTPase superfamily. Dynamin/Fzo/YdjA family.</text>
</comment>
<dbReference type="STRING" id="68775.A0A5C3MFU6"/>
<dbReference type="InterPro" id="IPR020850">
    <property type="entry name" value="GED_dom"/>
</dbReference>
<dbReference type="Pfam" id="PF00350">
    <property type="entry name" value="Dynamin_N"/>
    <property type="match status" value="1"/>
</dbReference>
<evidence type="ECO:0000256" key="4">
    <source>
        <dbReference type="ARBA" id="ARBA00022692"/>
    </source>
</evidence>
<dbReference type="GO" id="GO:0031623">
    <property type="term" value="P:receptor internalization"/>
    <property type="evidence" value="ECO:0007669"/>
    <property type="project" value="TreeGrafter"/>
</dbReference>
<dbReference type="SUPFAM" id="SSF52540">
    <property type="entry name" value="P-loop containing nucleoside triphosphate hydrolases"/>
    <property type="match status" value="1"/>
</dbReference>
<feature type="domain" description="Dynamin-type G" evidence="20">
    <location>
        <begin position="240"/>
        <end position="513"/>
    </location>
</feature>
<dbReference type="PRINTS" id="PR00195">
    <property type="entry name" value="DYNAMIN"/>
</dbReference>
<dbReference type="InterPro" id="IPR022812">
    <property type="entry name" value="Dynamin"/>
</dbReference>
<sequence length="929" mass="103613">MYSSIRRRISFTFTSHKTVTYGLNTSRRLADSSRPVHRQYTTFLANGSLRRRYSAPSPASLRHMHVRAISYSSIPRFVARAFRVPIAGATIGAGGFGYANYKFEEMRKTTGEWLTSAHDTAQGIFDTASGGVKSVAGLVSDIKLPNVEAPQFLKDLFAAREENERKKEGESEDGEPGGSKNRTPKDDAAIAALVAATMSSPSDPKSNDSNVDARQNGLMHLTRKLIEIRTMLLSIDQSDALKLPSIVVIGSQSSGKSSVLEAIVGHEFLPKGNNMVTRRPIELTLIHTPAKNGTIPVEYGEFPGLGTGKITNFADIQRTLTDLNLAVPATEAVSNEPIDLRIYSPNVPDLTLIDLPGYVQISSLDQPETLKEKIAALCDKYIREPNIILAVCAADVDLANSPALRASRKVDPLGLRTIGVITKMDLVPPEQGAGILAGNRYPLHLGYVGVVAKSQGKKASRDSTAVVAQKSEHDYFGSHKDIFGTSTSLMVGTDTLRRRLMEVLESSMASSLHGITNAVQLELEEATYQFKVQYNDRRITAESYVAETMDSLKLRFKEFTQQFRRPIIRAKLKSMLDDKVMDVLEQLYWLDKRAPELGVLGADPKLKPEDVEPYWRHKLEAASSLLTKSGVGRDSTLLVADGLRALIDSIAAGEPFTFHPRAAERLIQFSHMILRDRIGVTSDQVENCIKPFKYEVEVEPREWEVGRERAVELFEKEVEMCETKLKDIRKKVGGGRRLSGLIGYVKTLEEKQKEKTLKRLENGDADPTAAEVEDTSPESYRYPPAQVMDARHAMLYSDRLSILKLRLAALKSKRCKAGPQSEVFCPEAFLNVVADKLAYTSAMFINIELLDQFFYQFPREIDSRLLYDLDRSEIVAFARENPVVRRHLDLQERKDKLEEVMKQLNSLSTLRADPQPTPRRQRGLFGSMF</sequence>
<dbReference type="GO" id="GO:0046872">
    <property type="term" value="F:metal ion binding"/>
    <property type="evidence" value="ECO:0007669"/>
    <property type="project" value="UniProtKB-KW"/>
</dbReference>
<accession>A0A5C3MFU6</accession>
<reference evidence="21 22" key="1">
    <citation type="journal article" date="2019" name="Nat. Ecol. Evol.">
        <title>Megaphylogeny resolves global patterns of mushroom evolution.</title>
        <authorList>
            <person name="Varga T."/>
            <person name="Krizsan K."/>
            <person name="Foldi C."/>
            <person name="Dima B."/>
            <person name="Sanchez-Garcia M."/>
            <person name="Sanchez-Ramirez S."/>
            <person name="Szollosi G.J."/>
            <person name="Szarkandi J.G."/>
            <person name="Papp V."/>
            <person name="Albert L."/>
            <person name="Andreopoulos W."/>
            <person name="Angelini C."/>
            <person name="Antonin V."/>
            <person name="Barry K.W."/>
            <person name="Bougher N.L."/>
            <person name="Buchanan P."/>
            <person name="Buyck B."/>
            <person name="Bense V."/>
            <person name="Catcheside P."/>
            <person name="Chovatia M."/>
            <person name="Cooper J."/>
            <person name="Damon W."/>
            <person name="Desjardin D."/>
            <person name="Finy P."/>
            <person name="Geml J."/>
            <person name="Haridas S."/>
            <person name="Hughes K."/>
            <person name="Justo A."/>
            <person name="Karasinski D."/>
            <person name="Kautmanova I."/>
            <person name="Kiss B."/>
            <person name="Kocsube S."/>
            <person name="Kotiranta H."/>
            <person name="LaButti K.M."/>
            <person name="Lechner B.E."/>
            <person name="Liimatainen K."/>
            <person name="Lipzen A."/>
            <person name="Lukacs Z."/>
            <person name="Mihaltcheva S."/>
            <person name="Morgado L.N."/>
            <person name="Niskanen T."/>
            <person name="Noordeloos M.E."/>
            <person name="Ohm R.A."/>
            <person name="Ortiz-Santana B."/>
            <person name="Ovrebo C."/>
            <person name="Racz N."/>
            <person name="Riley R."/>
            <person name="Savchenko A."/>
            <person name="Shiryaev A."/>
            <person name="Soop K."/>
            <person name="Spirin V."/>
            <person name="Szebenyi C."/>
            <person name="Tomsovsky M."/>
            <person name="Tulloss R.E."/>
            <person name="Uehling J."/>
            <person name="Grigoriev I.V."/>
            <person name="Vagvolgyi C."/>
            <person name="Papp T."/>
            <person name="Martin F.M."/>
            <person name="Miettinen O."/>
            <person name="Hibbett D.S."/>
            <person name="Nagy L.G."/>
        </authorList>
    </citation>
    <scope>NUCLEOTIDE SEQUENCE [LARGE SCALE GENOMIC DNA]</scope>
    <source>
        <strain evidence="21 22">CBS 166.37</strain>
    </source>
</reference>
<evidence type="ECO:0000256" key="12">
    <source>
        <dbReference type="ARBA" id="ARBA00023128"/>
    </source>
</evidence>
<organism evidence="21 22">
    <name type="scientific">Crucibulum laeve</name>
    <dbReference type="NCBI Taxonomy" id="68775"/>
    <lineage>
        <taxon>Eukaryota</taxon>
        <taxon>Fungi</taxon>
        <taxon>Dikarya</taxon>
        <taxon>Basidiomycota</taxon>
        <taxon>Agaricomycotina</taxon>
        <taxon>Agaricomycetes</taxon>
        <taxon>Agaricomycetidae</taxon>
        <taxon>Agaricales</taxon>
        <taxon>Agaricineae</taxon>
        <taxon>Nidulariaceae</taxon>
        <taxon>Crucibulum</taxon>
    </lineage>
</organism>
<feature type="domain" description="GED" evidence="19">
    <location>
        <begin position="819"/>
        <end position="912"/>
    </location>
</feature>
<evidence type="ECO:0000259" key="20">
    <source>
        <dbReference type="PROSITE" id="PS51718"/>
    </source>
</evidence>
<keyword evidence="4" id="KW-0812">Transmembrane</keyword>
<evidence type="ECO:0000256" key="6">
    <source>
        <dbReference type="ARBA" id="ARBA00022741"/>
    </source>
</evidence>
<dbReference type="PROSITE" id="PS51718">
    <property type="entry name" value="G_DYNAMIN_2"/>
    <property type="match status" value="1"/>
</dbReference>
<dbReference type="GO" id="GO:0005525">
    <property type="term" value="F:GTP binding"/>
    <property type="evidence" value="ECO:0007669"/>
    <property type="project" value="UniProtKB-KW"/>
</dbReference>
<keyword evidence="8 21" id="KW-0378">Hydrolase</keyword>
<keyword evidence="13 17" id="KW-0342">GTP-binding</keyword>
<evidence type="ECO:0000313" key="22">
    <source>
        <dbReference type="Proteomes" id="UP000308652"/>
    </source>
</evidence>
<evidence type="ECO:0000256" key="9">
    <source>
        <dbReference type="ARBA" id="ARBA00022842"/>
    </source>
</evidence>
<keyword evidence="5" id="KW-0479">Metal-binding</keyword>
<keyword evidence="15" id="KW-1015">Disulfide bond</keyword>
<dbReference type="InterPro" id="IPR019762">
    <property type="entry name" value="Dynamin_GTPase_CS"/>
</dbReference>
<dbReference type="EMBL" id="ML213597">
    <property type="protein sequence ID" value="TFK40051.1"/>
    <property type="molecule type" value="Genomic_DNA"/>
</dbReference>
<dbReference type="GO" id="GO:0005758">
    <property type="term" value="C:mitochondrial intermembrane space"/>
    <property type="evidence" value="ECO:0007669"/>
    <property type="project" value="UniProtKB-SubCell"/>
</dbReference>
<evidence type="ECO:0000256" key="8">
    <source>
        <dbReference type="ARBA" id="ARBA00022801"/>
    </source>
</evidence>
<dbReference type="GO" id="GO:0061024">
    <property type="term" value="P:membrane organization"/>
    <property type="evidence" value="ECO:0007669"/>
    <property type="project" value="UniProtKB-ARBA"/>
</dbReference>
<dbReference type="GO" id="GO:0008017">
    <property type="term" value="F:microtubule binding"/>
    <property type="evidence" value="ECO:0007669"/>
    <property type="project" value="TreeGrafter"/>
</dbReference>
<evidence type="ECO:0000313" key="21">
    <source>
        <dbReference type="EMBL" id="TFK40051.1"/>
    </source>
</evidence>
<dbReference type="GO" id="GO:0005743">
    <property type="term" value="C:mitochondrial inner membrane"/>
    <property type="evidence" value="ECO:0007669"/>
    <property type="project" value="UniProtKB-SubCell"/>
</dbReference>
<dbReference type="Gene3D" id="3.40.50.300">
    <property type="entry name" value="P-loop containing nucleotide triphosphate hydrolases"/>
    <property type="match status" value="1"/>
</dbReference>
<comment type="catalytic activity">
    <reaction evidence="16">
        <text>GTP + H2O = GDP + phosphate + H(+)</text>
        <dbReference type="Rhea" id="RHEA:19669"/>
        <dbReference type="ChEBI" id="CHEBI:15377"/>
        <dbReference type="ChEBI" id="CHEBI:15378"/>
        <dbReference type="ChEBI" id="CHEBI:37565"/>
        <dbReference type="ChEBI" id="CHEBI:43474"/>
        <dbReference type="ChEBI" id="CHEBI:58189"/>
        <dbReference type="EC" id="3.6.5.5"/>
    </reaction>
</comment>
<dbReference type="CDD" id="cd08771">
    <property type="entry name" value="DLP_1"/>
    <property type="match status" value="1"/>
</dbReference>
<evidence type="ECO:0000256" key="7">
    <source>
        <dbReference type="ARBA" id="ARBA00022792"/>
    </source>
</evidence>
<evidence type="ECO:0000256" key="11">
    <source>
        <dbReference type="ARBA" id="ARBA00022989"/>
    </source>
</evidence>
<evidence type="ECO:0000259" key="19">
    <source>
        <dbReference type="PROSITE" id="PS51388"/>
    </source>
</evidence>
<dbReference type="InterPro" id="IPR001401">
    <property type="entry name" value="Dynamin_GTPase"/>
</dbReference>
<evidence type="ECO:0000256" key="15">
    <source>
        <dbReference type="ARBA" id="ARBA00023157"/>
    </source>
</evidence>
<evidence type="ECO:0000256" key="10">
    <source>
        <dbReference type="ARBA" id="ARBA00022946"/>
    </source>
</evidence>
<evidence type="ECO:0000256" key="13">
    <source>
        <dbReference type="ARBA" id="ARBA00023134"/>
    </source>
</evidence>
<gene>
    <name evidence="21" type="ORF">BDQ12DRAFT_648297</name>
</gene>
<dbReference type="Pfam" id="PF01031">
    <property type="entry name" value="Dynamin_M"/>
    <property type="match status" value="1"/>
</dbReference>
<evidence type="ECO:0000256" key="16">
    <source>
        <dbReference type="ARBA" id="ARBA00048040"/>
    </source>
</evidence>
<dbReference type="PROSITE" id="PS00410">
    <property type="entry name" value="G_DYNAMIN_1"/>
    <property type="match status" value="1"/>
</dbReference>
<dbReference type="InterPro" id="IPR056495">
    <property type="entry name" value="LIS_MGM1"/>
</dbReference>
<dbReference type="GO" id="GO:0005874">
    <property type="term" value="C:microtubule"/>
    <property type="evidence" value="ECO:0007669"/>
    <property type="project" value="TreeGrafter"/>
</dbReference>
<feature type="region of interest" description="Disordered" evidence="18">
    <location>
        <begin position="755"/>
        <end position="781"/>
    </location>
</feature>
<dbReference type="Pfam" id="PF24550">
    <property type="entry name" value="LIS_MGM1"/>
    <property type="match status" value="1"/>
</dbReference>
<dbReference type="AlphaFoldDB" id="A0A5C3MFU6"/>
<keyword evidence="10" id="KW-0809">Transit peptide</keyword>
<feature type="region of interest" description="Disordered" evidence="18">
    <location>
        <begin position="162"/>
        <end position="185"/>
    </location>
</feature>
<keyword evidence="6 17" id="KW-0547">Nucleotide-binding</keyword>
<dbReference type="InterPro" id="IPR045063">
    <property type="entry name" value="Dynamin_N"/>
</dbReference>
<keyword evidence="11" id="KW-1133">Transmembrane helix</keyword>
<evidence type="ECO:0000256" key="18">
    <source>
        <dbReference type="SAM" id="MobiDB-lite"/>
    </source>
</evidence>
<keyword evidence="9" id="KW-0460">Magnesium</keyword>
<dbReference type="PANTHER" id="PTHR11566:SF212">
    <property type="entry name" value="DYNAMIN"/>
    <property type="match status" value="1"/>
</dbReference>
<comment type="subcellular location">
    <subcellularLocation>
        <location evidence="1">Mitochondrion inner membrane</location>
    </subcellularLocation>
    <subcellularLocation>
        <location evidence="2">Mitochondrion intermembrane space</location>
    </subcellularLocation>
</comment>
<evidence type="ECO:0000256" key="3">
    <source>
        <dbReference type="ARBA" id="ARBA00011980"/>
    </source>
</evidence>
<dbReference type="Proteomes" id="UP000308652">
    <property type="component" value="Unassembled WGS sequence"/>
</dbReference>
<proteinExistence type="inferred from homology"/>
<evidence type="ECO:0000256" key="2">
    <source>
        <dbReference type="ARBA" id="ARBA00004569"/>
    </source>
</evidence>
<keyword evidence="22" id="KW-1185">Reference proteome</keyword>
<name>A0A5C3MFU6_9AGAR</name>
<evidence type="ECO:0000256" key="5">
    <source>
        <dbReference type="ARBA" id="ARBA00022723"/>
    </source>
</evidence>
<dbReference type="OrthoDB" id="5061070at2759"/>